<feature type="transmembrane region" description="Helical" evidence="7">
    <location>
        <begin position="289"/>
        <end position="308"/>
    </location>
</feature>
<dbReference type="Proteomes" id="UP001057481">
    <property type="component" value="Unassembled WGS sequence"/>
</dbReference>
<sequence>MDDTEQRQRAWRKTFVTLWIGCFMTGLGFSMTMPFLSLFIESLQNYSRIELNIYSGVAFAVTFLAQAIISPYWGSLADRKGRRLMCLRASGVMAFTIFAVGLAQNVWVIIVLRAIQGFFSGYINNATALMASETTKNKSGSVMANMMTANVTGNLLGPLFGGILANTFGYRIPFYITGCVMGLVFIMTMLNVEEHFTPIPTQKMQKISTIFKQVKNVKLIWLMFMTTLIIQSSLMSISPIISLLVKELMHNQGNISFVSGVVAAMPGFGTLLIASRLGHKMDEIGPQRVLVFGLLAATVFFIPMYLVSSPWSLAFWRFLLGMANAALLPAVQTVLTLEVPREAFGRIFSYNQSFQAAGGVIGPLLGSVIAGAFDYQEVFLVTAGLVFINFLIMGIFQLKQSTVKA</sequence>
<feature type="transmembrane region" description="Helical" evidence="7">
    <location>
        <begin position="314"/>
        <end position="335"/>
    </location>
</feature>
<feature type="transmembrane region" description="Helical" evidence="7">
    <location>
        <begin position="142"/>
        <end position="166"/>
    </location>
</feature>
<dbReference type="InterPro" id="IPR036259">
    <property type="entry name" value="MFS_trans_sf"/>
</dbReference>
<keyword evidence="6 7" id="KW-0472">Membrane</keyword>
<proteinExistence type="predicted"/>
<feature type="domain" description="Major facilitator superfamily (MFS) profile" evidence="8">
    <location>
        <begin position="14"/>
        <end position="401"/>
    </location>
</feature>
<feature type="transmembrane region" description="Helical" evidence="7">
    <location>
        <begin position="172"/>
        <end position="192"/>
    </location>
</feature>
<reference evidence="9" key="1">
    <citation type="submission" date="2021-04" db="EMBL/GenBank/DDBJ databases">
        <title>Taxonomic assessment of Weissella genus.</title>
        <authorList>
            <person name="Fanelli F."/>
            <person name="Chieffi D."/>
            <person name="Dell'Aquila A."/>
            <person name="Gyu-Sung C."/>
            <person name="Franz C.M.A.P."/>
            <person name="Fusco V."/>
        </authorList>
    </citation>
    <scope>NUCLEOTIDE SEQUENCE</scope>
    <source>
        <strain evidence="9">LMG 25373</strain>
    </source>
</reference>
<organism evidence="9 10">
    <name type="scientific">Periweissella beninensis</name>
    <dbReference type="NCBI Taxonomy" id="504936"/>
    <lineage>
        <taxon>Bacteria</taxon>
        <taxon>Bacillati</taxon>
        <taxon>Bacillota</taxon>
        <taxon>Bacilli</taxon>
        <taxon>Lactobacillales</taxon>
        <taxon>Lactobacillaceae</taxon>
        <taxon>Periweissella</taxon>
    </lineage>
</organism>
<feature type="transmembrane region" description="Helical" evidence="7">
    <location>
        <begin position="16"/>
        <end position="40"/>
    </location>
</feature>
<feature type="transmembrane region" description="Helical" evidence="7">
    <location>
        <begin position="379"/>
        <end position="398"/>
    </location>
</feature>
<accession>A0ABT0VHH8</accession>
<dbReference type="PANTHER" id="PTHR43414:SF6">
    <property type="entry name" value="MULTIDRUG RESISTANCE PROTEIN MDTG"/>
    <property type="match status" value="1"/>
</dbReference>
<evidence type="ECO:0000256" key="1">
    <source>
        <dbReference type="ARBA" id="ARBA00004651"/>
    </source>
</evidence>
<comment type="subcellular location">
    <subcellularLocation>
        <location evidence="1">Cell membrane</location>
        <topology evidence="1">Multi-pass membrane protein</topology>
    </subcellularLocation>
</comment>
<evidence type="ECO:0000259" key="8">
    <source>
        <dbReference type="PROSITE" id="PS50850"/>
    </source>
</evidence>
<gene>
    <name evidence="9" type="ORF">KAK10_05145</name>
</gene>
<evidence type="ECO:0000256" key="4">
    <source>
        <dbReference type="ARBA" id="ARBA00022692"/>
    </source>
</evidence>
<comment type="caution">
    <text evidence="9">The sequence shown here is derived from an EMBL/GenBank/DDBJ whole genome shotgun (WGS) entry which is preliminary data.</text>
</comment>
<feature type="transmembrane region" description="Helical" evidence="7">
    <location>
        <begin position="219"/>
        <end position="245"/>
    </location>
</feature>
<protein>
    <submittedName>
        <fullName evidence="9">MFS transporter</fullName>
    </submittedName>
</protein>
<keyword evidence="4 7" id="KW-0812">Transmembrane</keyword>
<evidence type="ECO:0000256" key="7">
    <source>
        <dbReference type="SAM" id="Phobius"/>
    </source>
</evidence>
<feature type="transmembrane region" description="Helical" evidence="7">
    <location>
        <begin position="85"/>
        <end position="103"/>
    </location>
</feature>
<keyword evidence="10" id="KW-1185">Reference proteome</keyword>
<evidence type="ECO:0000256" key="2">
    <source>
        <dbReference type="ARBA" id="ARBA00022448"/>
    </source>
</evidence>
<evidence type="ECO:0000313" key="10">
    <source>
        <dbReference type="Proteomes" id="UP001057481"/>
    </source>
</evidence>
<feature type="transmembrane region" description="Helical" evidence="7">
    <location>
        <begin position="356"/>
        <end position="373"/>
    </location>
</feature>
<dbReference type="EMBL" id="JAGMVS010000062">
    <property type="protein sequence ID" value="MCM2437294.1"/>
    <property type="molecule type" value="Genomic_DNA"/>
</dbReference>
<dbReference type="Gene3D" id="1.20.1250.20">
    <property type="entry name" value="MFS general substrate transporter like domains"/>
    <property type="match status" value="2"/>
</dbReference>
<keyword evidence="5 7" id="KW-1133">Transmembrane helix</keyword>
<keyword evidence="2" id="KW-0813">Transport</keyword>
<dbReference type="InterPro" id="IPR011701">
    <property type="entry name" value="MFS"/>
</dbReference>
<dbReference type="PROSITE" id="PS50850">
    <property type="entry name" value="MFS"/>
    <property type="match status" value="1"/>
</dbReference>
<dbReference type="PANTHER" id="PTHR43414">
    <property type="entry name" value="MULTIDRUG RESISTANCE PROTEIN MDTG"/>
    <property type="match status" value="1"/>
</dbReference>
<evidence type="ECO:0000313" key="9">
    <source>
        <dbReference type="EMBL" id="MCM2437294.1"/>
    </source>
</evidence>
<dbReference type="InterPro" id="IPR020846">
    <property type="entry name" value="MFS_dom"/>
</dbReference>
<keyword evidence="3" id="KW-1003">Cell membrane</keyword>
<feature type="transmembrane region" description="Helical" evidence="7">
    <location>
        <begin position="257"/>
        <end position="277"/>
    </location>
</feature>
<name>A0ABT0VHH8_9LACO</name>
<evidence type="ECO:0000256" key="5">
    <source>
        <dbReference type="ARBA" id="ARBA00022989"/>
    </source>
</evidence>
<evidence type="ECO:0000256" key="6">
    <source>
        <dbReference type="ARBA" id="ARBA00023136"/>
    </source>
</evidence>
<dbReference type="Pfam" id="PF07690">
    <property type="entry name" value="MFS_1"/>
    <property type="match status" value="1"/>
</dbReference>
<dbReference type="SUPFAM" id="SSF103473">
    <property type="entry name" value="MFS general substrate transporter"/>
    <property type="match status" value="1"/>
</dbReference>
<evidence type="ECO:0000256" key="3">
    <source>
        <dbReference type="ARBA" id="ARBA00022475"/>
    </source>
</evidence>
<feature type="transmembrane region" description="Helical" evidence="7">
    <location>
        <begin position="52"/>
        <end position="73"/>
    </location>
</feature>
<dbReference type="RefSeq" id="WP_205142845.1">
    <property type="nucleotide sequence ID" value="NZ_JAFBDN010000001.1"/>
</dbReference>